<evidence type="ECO:0000256" key="3">
    <source>
        <dbReference type="ARBA" id="ARBA00022989"/>
    </source>
</evidence>
<dbReference type="RefSeq" id="XP_047836987.1">
    <property type="nucleotide sequence ID" value="XM_047981029.1"/>
</dbReference>
<dbReference type="Gene3D" id="1.20.1250.20">
    <property type="entry name" value="MFS general substrate transporter like domains"/>
    <property type="match status" value="1"/>
</dbReference>
<protein>
    <recommendedName>
        <fullName evidence="7">Major facilitator superfamily (MFS) profile domain-containing protein</fullName>
    </recommendedName>
</protein>
<feature type="transmembrane region" description="Helical" evidence="6">
    <location>
        <begin position="393"/>
        <end position="417"/>
    </location>
</feature>
<dbReference type="OrthoDB" id="6770063at2759"/>
<dbReference type="PANTHER" id="PTHR23502">
    <property type="entry name" value="MAJOR FACILITATOR SUPERFAMILY"/>
    <property type="match status" value="1"/>
</dbReference>
<name>A0A9Q8V6N3_9HYPO</name>
<dbReference type="GeneID" id="72062212"/>
<evidence type="ECO:0000313" key="8">
    <source>
        <dbReference type="EMBL" id="UNI13506.1"/>
    </source>
</evidence>
<organism evidence="8 9">
    <name type="scientific">Purpureocillium takamizusanense</name>
    <dbReference type="NCBI Taxonomy" id="2060973"/>
    <lineage>
        <taxon>Eukaryota</taxon>
        <taxon>Fungi</taxon>
        <taxon>Dikarya</taxon>
        <taxon>Ascomycota</taxon>
        <taxon>Pezizomycotina</taxon>
        <taxon>Sordariomycetes</taxon>
        <taxon>Hypocreomycetidae</taxon>
        <taxon>Hypocreales</taxon>
        <taxon>Ophiocordycipitaceae</taxon>
        <taxon>Purpureocillium</taxon>
    </lineage>
</organism>
<feature type="domain" description="Major facilitator superfamily (MFS) profile" evidence="7">
    <location>
        <begin position="51"/>
        <end position="485"/>
    </location>
</feature>
<dbReference type="GO" id="GO:0022857">
    <property type="term" value="F:transmembrane transporter activity"/>
    <property type="evidence" value="ECO:0007669"/>
    <property type="project" value="InterPro"/>
</dbReference>
<dbReference type="SUPFAM" id="SSF103473">
    <property type="entry name" value="MFS general substrate transporter"/>
    <property type="match status" value="1"/>
</dbReference>
<feature type="region of interest" description="Disordered" evidence="5">
    <location>
        <begin position="1"/>
        <end position="25"/>
    </location>
</feature>
<keyword evidence="4 6" id="KW-0472">Membrane</keyword>
<dbReference type="InterPro" id="IPR005829">
    <property type="entry name" value="Sugar_transporter_CS"/>
</dbReference>
<feature type="transmembrane region" description="Helical" evidence="6">
    <location>
        <begin position="325"/>
        <end position="346"/>
    </location>
</feature>
<dbReference type="InterPro" id="IPR011701">
    <property type="entry name" value="MFS"/>
</dbReference>
<keyword evidence="2 6" id="KW-0812">Transmembrane</keyword>
<dbReference type="InterPro" id="IPR036259">
    <property type="entry name" value="MFS_trans_sf"/>
</dbReference>
<dbReference type="AlphaFoldDB" id="A0A9Q8V6N3"/>
<dbReference type="InterPro" id="IPR020846">
    <property type="entry name" value="MFS_dom"/>
</dbReference>
<evidence type="ECO:0000256" key="4">
    <source>
        <dbReference type="ARBA" id="ARBA00023136"/>
    </source>
</evidence>
<dbReference type="PANTHER" id="PTHR23502:SF163">
    <property type="entry name" value="MAJOR FACILITATOR SUPERFAMILY (MFS) PROFILE DOMAIN-CONTAINING PROTEIN"/>
    <property type="match status" value="1"/>
</dbReference>
<accession>A0A9Q8V6N3</accession>
<keyword evidence="9" id="KW-1185">Reference proteome</keyword>
<feature type="transmembrane region" description="Helical" evidence="6">
    <location>
        <begin position="207"/>
        <end position="227"/>
    </location>
</feature>
<gene>
    <name evidence="8" type="ORF">JDV02_000246</name>
</gene>
<evidence type="ECO:0000259" key="7">
    <source>
        <dbReference type="PROSITE" id="PS50850"/>
    </source>
</evidence>
<feature type="transmembrane region" description="Helical" evidence="6">
    <location>
        <begin position="51"/>
        <end position="70"/>
    </location>
</feature>
<dbReference type="KEGG" id="ptkz:JDV02_000246"/>
<dbReference type="PROSITE" id="PS50850">
    <property type="entry name" value="MFS"/>
    <property type="match status" value="1"/>
</dbReference>
<dbReference type="GO" id="GO:0042908">
    <property type="term" value="P:xenobiotic transport"/>
    <property type="evidence" value="ECO:0007669"/>
    <property type="project" value="UniProtKB-ARBA"/>
</dbReference>
<evidence type="ECO:0000256" key="2">
    <source>
        <dbReference type="ARBA" id="ARBA00022692"/>
    </source>
</evidence>
<feature type="transmembrane region" description="Helical" evidence="6">
    <location>
        <begin position="144"/>
        <end position="164"/>
    </location>
</feature>
<feature type="transmembrane region" description="Helical" evidence="6">
    <location>
        <begin position="462"/>
        <end position="483"/>
    </location>
</feature>
<comment type="subcellular location">
    <subcellularLocation>
        <location evidence="1">Membrane</location>
        <topology evidence="1">Multi-pass membrane protein</topology>
    </subcellularLocation>
</comment>
<evidence type="ECO:0000256" key="6">
    <source>
        <dbReference type="SAM" id="Phobius"/>
    </source>
</evidence>
<dbReference type="Proteomes" id="UP000829364">
    <property type="component" value="Chromosome 1"/>
</dbReference>
<sequence length="500" mass="54028">MSQTAPLLADVEDEPRSYVREPNGQEDVKPVVVHGSPDDAQEWPPSVKWSMVALVSLSAFSVTYGCLSVAPVATRIANDLDGGDSGKSAAALLVTIWELGEAAGPLLIAPLAEMFGRRPLYNVANLLFVAATMLGALSRDKGEFVASRALTGMAVAANVLNPAIIGDMFPTEQRGAAMSCIMFAPLVASSVGPVFSSILADRMGWRSVPWTSAALAALCVLAFSTCFRETYRASILRRKITWIRKESEDEHSSHIDSLTREITVVGSPTGIWSSMMRPITVFLDSGVLASLSLFGSLMFSYFYVISTTLPDILEEVYQFPSSMTGSAFLANGVGSLIGVVICNLTLDRIYIKLSNDNNKGVGLPEFRLPLTLIGVATMTPAVALYGWCAEYRLPLYLFVVSVVWIRVSMTVAFVPLMPYVVDACGTYSASALTGTIVIRCLAGTFCPLLTAEMIERMGYGWAFTTLAVVSLVVGIIPAMIFRYGSRWRQRSKYTKTTEGA</sequence>
<dbReference type="Pfam" id="PF07690">
    <property type="entry name" value="MFS_1"/>
    <property type="match status" value="1"/>
</dbReference>
<reference evidence="8" key="1">
    <citation type="submission" date="2021-11" db="EMBL/GenBank/DDBJ databases">
        <title>Purpureocillium_takamizusanense_genome.</title>
        <authorList>
            <person name="Nguyen N.-H."/>
        </authorList>
    </citation>
    <scope>NUCLEOTIDE SEQUENCE</scope>
    <source>
        <strain evidence="8">PT3</strain>
    </source>
</reference>
<feature type="transmembrane region" description="Helical" evidence="6">
    <location>
        <begin position="176"/>
        <end position="195"/>
    </location>
</feature>
<proteinExistence type="predicted"/>
<evidence type="ECO:0000256" key="5">
    <source>
        <dbReference type="SAM" id="MobiDB-lite"/>
    </source>
</evidence>
<dbReference type="GO" id="GO:0140115">
    <property type="term" value="P:export across plasma membrane"/>
    <property type="evidence" value="ECO:0007669"/>
    <property type="project" value="UniProtKB-ARBA"/>
</dbReference>
<feature type="transmembrane region" description="Helical" evidence="6">
    <location>
        <begin position="281"/>
        <end position="305"/>
    </location>
</feature>
<evidence type="ECO:0000313" key="9">
    <source>
        <dbReference type="Proteomes" id="UP000829364"/>
    </source>
</evidence>
<feature type="transmembrane region" description="Helical" evidence="6">
    <location>
        <begin position="366"/>
        <end position="387"/>
    </location>
</feature>
<keyword evidence="3 6" id="KW-1133">Transmembrane helix</keyword>
<feature type="transmembrane region" description="Helical" evidence="6">
    <location>
        <begin position="120"/>
        <end position="138"/>
    </location>
</feature>
<dbReference type="EMBL" id="CP086354">
    <property type="protein sequence ID" value="UNI13506.1"/>
    <property type="molecule type" value="Genomic_DNA"/>
</dbReference>
<feature type="transmembrane region" description="Helical" evidence="6">
    <location>
        <begin position="90"/>
        <end position="108"/>
    </location>
</feature>
<feature type="transmembrane region" description="Helical" evidence="6">
    <location>
        <begin position="429"/>
        <end position="450"/>
    </location>
</feature>
<evidence type="ECO:0000256" key="1">
    <source>
        <dbReference type="ARBA" id="ARBA00004141"/>
    </source>
</evidence>
<dbReference type="GO" id="GO:0016020">
    <property type="term" value="C:membrane"/>
    <property type="evidence" value="ECO:0007669"/>
    <property type="project" value="UniProtKB-SubCell"/>
</dbReference>
<dbReference type="PROSITE" id="PS00216">
    <property type="entry name" value="SUGAR_TRANSPORT_1"/>
    <property type="match status" value="1"/>
</dbReference>